<feature type="signal peptide" evidence="2">
    <location>
        <begin position="1"/>
        <end position="17"/>
    </location>
</feature>
<accession>A0A4S2H183</accession>
<evidence type="ECO:0000256" key="1">
    <source>
        <dbReference type="SAM" id="MobiDB-lite"/>
    </source>
</evidence>
<feature type="chain" id="PRO_5020299843" evidence="2">
    <location>
        <begin position="18"/>
        <end position="171"/>
    </location>
</feature>
<feature type="compositionally biased region" description="Pro residues" evidence="1">
    <location>
        <begin position="53"/>
        <end position="62"/>
    </location>
</feature>
<keyword evidence="4" id="KW-1185">Reference proteome</keyword>
<name>A0A4S2H183_9PROT</name>
<dbReference type="Proteomes" id="UP000308054">
    <property type="component" value="Unassembled WGS sequence"/>
</dbReference>
<feature type="region of interest" description="Disordered" evidence="1">
    <location>
        <begin position="48"/>
        <end position="67"/>
    </location>
</feature>
<protein>
    <submittedName>
        <fullName evidence="3">Uncharacterized protein</fullName>
    </submittedName>
</protein>
<sequence>MITALALLLSLSGPAQAGVPVCPHVRIAEPATPALAGGRCRVVLYEPDRAPGPRAPEPAPPPEPERPCRVEIVPHAGASEGDCTRVRLHEARHGRGSHRVRAGDAITLDAVSLATLEGGVGGGTAPILIAHGGGTVIVQSSATATASASAQASAHASVRIRSGHGGHHGGH</sequence>
<evidence type="ECO:0000256" key="2">
    <source>
        <dbReference type="SAM" id="SignalP"/>
    </source>
</evidence>
<dbReference type="EMBL" id="SRXW01000002">
    <property type="protein sequence ID" value="TGY89173.1"/>
    <property type="molecule type" value="Genomic_DNA"/>
</dbReference>
<evidence type="ECO:0000313" key="4">
    <source>
        <dbReference type="Proteomes" id="UP000308054"/>
    </source>
</evidence>
<organism evidence="3 4">
    <name type="scientific">Marinicauda algicola</name>
    <dbReference type="NCBI Taxonomy" id="2029849"/>
    <lineage>
        <taxon>Bacteria</taxon>
        <taxon>Pseudomonadati</taxon>
        <taxon>Pseudomonadota</taxon>
        <taxon>Alphaproteobacteria</taxon>
        <taxon>Maricaulales</taxon>
        <taxon>Maricaulaceae</taxon>
        <taxon>Marinicauda</taxon>
    </lineage>
</organism>
<gene>
    <name evidence="3" type="ORF">E5163_08610</name>
</gene>
<comment type="caution">
    <text evidence="3">The sequence shown here is derived from an EMBL/GenBank/DDBJ whole genome shotgun (WGS) entry which is preliminary data.</text>
</comment>
<reference evidence="3 4" key="1">
    <citation type="journal article" date="2017" name="Int. J. Syst. Evol. Microbiol.">
        <title>Marinicauda algicola sp. nov., isolated from a marine red alga Rhodosorus marinus.</title>
        <authorList>
            <person name="Jeong S.E."/>
            <person name="Jeon S.H."/>
            <person name="Chun B.H."/>
            <person name="Kim D.W."/>
            <person name="Jeon C.O."/>
        </authorList>
    </citation>
    <scope>NUCLEOTIDE SEQUENCE [LARGE SCALE GENOMIC DNA]</scope>
    <source>
        <strain evidence="3 4">JCM 31718</strain>
    </source>
</reference>
<dbReference type="AlphaFoldDB" id="A0A4S2H183"/>
<keyword evidence="2" id="KW-0732">Signal</keyword>
<dbReference type="RefSeq" id="WP_135995712.1">
    <property type="nucleotide sequence ID" value="NZ_CP071057.1"/>
</dbReference>
<evidence type="ECO:0000313" key="3">
    <source>
        <dbReference type="EMBL" id="TGY89173.1"/>
    </source>
</evidence>
<proteinExistence type="predicted"/>